<dbReference type="Pfam" id="PF04264">
    <property type="entry name" value="YceI"/>
    <property type="match status" value="1"/>
</dbReference>
<feature type="signal peptide" evidence="1">
    <location>
        <begin position="1"/>
        <end position="28"/>
    </location>
</feature>
<dbReference type="STRING" id="694427.Palpr_2626"/>
<feature type="domain" description="Lipid/polyisoprenoid-binding YceI-like" evidence="2">
    <location>
        <begin position="30"/>
        <end position="192"/>
    </location>
</feature>
<dbReference type="HOGENOM" id="CLU_108463_0_0_10"/>
<dbReference type="Gene3D" id="2.40.128.110">
    <property type="entry name" value="Lipid/polyisoprenoid-binding, YceI-like"/>
    <property type="match status" value="1"/>
</dbReference>
<reference key="1">
    <citation type="submission" date="2010-11" db="EMBL/GenBank/DDBJ databases">
        <title>The complete genome of Paludibacter propionicigenes DSM 17365.</title>
        <authorList>
            <consortium name="US DOE Joint Genome Institute (JGI-PGF)"/>
            <person name="Lucas S."/>
            <person name="Copeland A."/>
            <person name="Lapidus A."/>
            <person name="Bruce D."/>
            <person name="Goodwin L."/>
            <person name="Pitluck S."/>
            <person name="Kyrpides N."/>
            <person name="Mavromatis K."/>
            <person name="Ivanova N."/>
            <person name="Munk A.C."/>
            <person name="Brettin T."/>
            <person name="Detter J.C."/>
            <person name="Han C."/>
            <person name="Tapia R."/>
            <person name="Land M."/>
            <person name="Hauser L."/>
            <person name="Markowitz V."/>
            <person name="Cheng J.-F."/>
            <person name="Hugenholtz P."/>
            <person name="Woyke T."/>
            <person name="Wu D."/>
            <person name="Gronow S."/>
            <person name="Wellnitz S."/>
            <person name="Brambilla E."/>
            <person name="Klenk H.-P."/>
            <person name="Eisen J.A."/>
        </authorList>
    </citation>
    <scope>NUCLEOTIDE SEQUENCE</scope>
    <source>
        <strain>WB4</strain>
    </source>
</reference>
<protein>
    <submittedName>
        <fullName evidence="3">YceI family protein</fullName>
    </submittedName>
</protein>
<dbReference type="PANTHER" id="PTHR34406">
    <property type="entry name" value="PROTEIN YCEI"/>
    <property type="match status" value="1"/>
</dbReference>
<accession>E4T7R4</accession>
<dbReference type="SMART" id="SM00867">
    <property type="entry name" value="YceI"/>
    <property type="match status" value="1"/>
</dbReference>
<proteinExistence type="predicted"/>
<evidence type="ECO:0000313" key="4">
    <source>
        <dbReference type="Proteomes" id="UP000008718"/>
    </source>
</evidence>
<dbReference type="OrthoDB" id="9794147at2"/>
<sequence>MLKTKLTKFHMLLMVSGILAGFTGAAKAQTLKINPQSSTMTISGTTNVHNFQSKVTQMSGELVISGKKVQSLKVDIPVKSIKSNEKLMDSKTYEAFNAEKNPTITFQLTDAVIQKATAEDIDVAVTGNLTMAGVTKKITFNTTGKALKPGTFQFTGSVGIKMTDYKMKPPTAMLGIMKVGDAITLKFSIVMVGDPEVNALLTK</sequence>
<keyword evidence="1" id="KW-0732">Signal</keyword>
<evidence type="ECO:0000259" key="2">
    <source>
        <dbReference type="SMART" id="SM00867"/>
    </source>
</evidence>
<dbReference type="InterPro" id="IPR007372">
    <property type="entry name" value="Lipid/polyisoprenoid-bd_YceI"/>
</dbReference>
<dbReference type="InterPro" id="IPR036761">
    <property type="entry name" value="TTHA0802/YceI-like_sf"/>
</dbReference>
<organism evidence="3 4">
    <name type="scientific">Paludibacter propionicigenes (strain DSM 17365 / JCM 13257 / WB4)</name>
    <dbReference type="NCBI Taxonomy" id="694427"/>
    <lineage>
        <taxon>Bacteria</taxon>
        <taxon>Pseudomonadati</taxon>
        <taxon>Bacteroidota</taxon>
        <taxon>Bacteroidia</taxon>
        <taxon>Bacteroidales</taxon>
        <taxon>Paludibacteraceae</taxon>
        <taxon>Paludibacter</taxon>
    </lineage>
</organism>
<gene>
    <name evidence="3" type="ordered locus">Palpr_2626</name>
</gene>
<reference evidence="3 4" key="2">
    <citation type="journal article" date="2011" name="Stand. Genomic Sci.">
        <title>Complete genome sequence of Paludibacter propionicigenes type strain (WB4).</title>
        <authorList>
            <person name="Gronow S."/>
            <person name="Munk C."/>
            <person name="Lapidus A."/>
            <person name="Nolan M."/>
            <person name="Lucas S."/>
            <person name="Hammon N."/>
            <person name="Deshpande S."/>
            <person name="Cheng J.F."/>
            <person name="Tapia R."/>
            <person name="Han C."/>
            <person name="Goodwin L."/>
            <person name="Pitluck S."/>
            <person name="Liolios K."/>
            <person name="Ivanova N."/>
            <person name="Mavromatis K."/>
            <person name="Mikhailova N."/>
            <person name="Pati A."/>
            <person name="Chen A."/>
            <person name="Palaniappan K."/>
            <person name="Land M."/>
            <person name="Hauser L."/>
            <person name="Chang Y.J."/>
            <person name="Jeffries C.D."/>
            <person name="Brambilla E."/>
            <person name="Rohde M."/>
            <person name="Goker M."/>
            <person name="Detter J.C."/>
            <person name="Woyke T."/>
            <person name="Bristow J."/>
            <person name="Eisen J.A."/>
            <person name="Markowitz V."/>
            <person name="Hugenholtz P."/>
            <person name="Kyrpides N.C."/>
            <person name="Klenk H.P."/>
        </authorList>
    </citation>
    <scope>NUCLEOTIDE SEQUENCE [LARGE SCALE GENOMIC DNA]</scope>
    <source>
        <strain evidence="4">DSM 17365 / JCM 13257 / WB4</strain>
    </source>
</reference>
<dbReference type="PANTHER" id="PTHR34406:SF1">
    <property type="entry name" value="PROTEIN YCEI"/>
    <property type="match status" value="1"/>
</dbReference>
<dbReference type="AlphaFoldDB" id="E4T7R4"/>
<keyword evidence="4" id="KW-1185">Reference proteome</keyword>
<evidence type="ECO:0000256" key="1">
    <source>
        <dbReference type="SAM" id="SignalP"/>
    </source>
</evidence>
<dbReference type="EMBL" id="CP002345">
    <property type="protein sequence ID" value="ADQ80758.1"/>
    <property type="molecule type" value="Genomic_DNA"/>
</dbReference>
<dbReference type="RefSeq" id="WP_013446127.1">
    <property type="nucleotide sequence ID" value="NC_014734.1"/>
</dbReference>
<dbReference type="eggNOG" id="COG2353">
    <property type="taxonomic scope" value="Bacteria"/>
</dbReference>
<name>E4T7R4_PALPW</name>
<dbReference type="KEGG" id="ppn:Palpr_2626"/>
<dbReference type="Proteomes" id="UP000008718">
    <property type="component" value="Chromosome"/>
</dbReference>
<evidence type="ECO:0000313" key="3">
    <source>
        <dbReference type="EMBL" id="ADQ80758.1"/>
    </source>
</evidence>
<feature type="chain" id="PRO_5003189528" evidence="1">
    <location>
        <begin position="29"/>
        <end position="203"/>
    </location>
</feature>
<dbReference type="SUPFAM" id="SSF101874">
    <property type="entry name" value="YceI-like"/>
    <property type="match status" value="1"/>
</dbReference>